<evidence type="ECO:0000313" key="4">
    <source>
        <dbReference type="Proteomes" id="UP000689967"/>
    </source>
</evidence>
<proteinExistence type="inferred from homology"/>
<evidence type="ECO:0000256" key="1">
    <source>
        <dbReference type="ARBA" id="ARBA00006987"/>
    </source>
</evidence>
<comment type="caution">
    <text evidence="3">The sequence shown here is derived from an EMBL/GenBank/DDBJ whole genome shotgun (WGS) entry which is preliminary data.</text>
</comment>
<gene>
    <name evidence="3" type="ORF">JJQ90_16635</name>
</gene>
<dbReference type="Proteomes" id="UP000689967">
    <property type="component" value="Unassembled WGS sequence"/>
</dbReference>
<comment type="similarity">
    <text evidence="1">Belongs to the UPF0065 (bug) family.</text>
</comment>
<sequence length="330" mass="34146">MTQLPRRGLLAAAAFTALAAKPWTSLRAQTPPWPNRALRIIVPYPPGAGTDLLARAYGQRLTELLGQPVVIENRAGASGIIGTEAAARSPADGYTILMANSSVLAINPAIRASLPYDPVASFDPVALVGANDSALVVRTASPFRSVADLLAAAKARPGALSYSSAGTGTSTHMAAEFFKQMAGVDILHVPYRGSPQAVTDMLGGQVDMTFNTVNSVMTAVRDGAARALATTGVTRDPLLPDVPTFAEVGLTGYSASGWLGFVVPAGTPPNIVSELGSAIAQVAALPGFAERIANIGIKPIISSPAEFRAIIAPEIARWTQVARQAGVQVE</sequence>
<dbReference type="EMBL" id="JAERQM010000005">
    <property type="protein sequence ID" value="MBU8545351.1"/>
    <property type="molecule type" value="Genomic_DNA"/>
</dbReference>
<dbReference type="PANTHER" id="PTHR42928">
    <property type="entry name" value="TRICARBOXYLATE-BINDING PROTEIN"/>
    <property type="match status" value="1"/>
</dbReference>
<reference evidence="3 4" key="1">
    <citation type="submission" date="2021-01" db="EMBL/GenBank/DDBJ databases">
        <title>Roseomonas sp. nov, a bacterium isolated from an oil production mixture in Yumen Oilfield.</title>
        <authorList>
            <person name="Wu D."/>
        </authorList>
    </citation>
    <scope>NUCLEOTIDE SEQUENCE [LARGE SCALE GENOMIC DNA]</scope>
    <source>
        <strain evidence="3 4">ROY-5-3</strain>
    </source>
</reference>
<keyword evidence="4" id="KW-1185">Reference proteome</keyword>
<evidence type="ECO:0000313" key="3">
    <source>
        <dbReference type="EMBL" id="MBU8545351.1"/>
    </source>
</evidence>
<feature type="signal peptide" evidence="2">
    <location>
        <begin position="1"/>
        <end position="19"/>
    </location>
</feature>
<accession>A0ABS6HCY6</accession>
<evidence type="ECO:0000256" key="2">
    <source>
        <dbReference type="SAM" id="SignalP"/>
    </source>
</evidence>
<dbReference type="InterPro" id="IPR005064">
    <property type="entry name" value="BUG"/>
</dbReference>
<dbReference type="PANTHER" id="PTHR42928:SF5">
    <property type="entry name" value="BLR1237 PROTEIN"/>
    <property type="match status" value="1"/>
</dbReference>
<organism evidence="3 4">
    <name type="scientific">Falsiroseomonas oleicola</name>
    <dbReference type="NCBI Taxonomy" id="2801474"/>
    <lineage>
        <taxon>Bacteria</taxon>
        <taxon>Pseudomonadati</taxon>
        <taxon>Pseudomonadota</taxon>
        <taxon>Alphaproteobacteria</taxon>
        <taxon>Acetobacterales</taxon>
        <taxon>Roseomonadaceae</taxon>
        <taxon>Falsiroseomonas</taxon>
    </lineage>
</organism>
<dbReference type="PIRSF" id="PIRSF017082">
    <property type="entry name" value="YflP"/>
    <property type="match status" value="1"/>
</dbReference>
<feature type="chain" id="PRO_5045407666" evidence="2">
    <location>
        <begin position="20"/>
        <end position="330"/>
    </location>
</feature>
<dbReference type="RefSeq" id="WP_216877369.1">
    <property type="nucleotide sequence ID" value="NZ_JAERQM010000005.1"/>
</dbReference>
<dbReference type="CDD" id="cd13578">
    <property type="entry name" value="PBP2_Bug27"/>
    <property type="match status" value="1"/>
</dbReference>
<protein>
    <submittedName>
        <fullName evidence="3">Tripartite tricarboxylate transporter substrate binding protein</fullName>
    </submittedName>
</protein>
<keyword evidence="2" id="KW-0732">Signal</keyword>
<dbReference type="Pfam" id="PF03401">
    <property type="entry name" value="TctC"/>
    <property type="match status" value="1"/>
</dbReference>
<name>A0ABS6HCY6_9PROT</name>